<proteinExistence type="predicted"/>
<evidence type="ECO:0000313" key="2">
    <source>
        <dbReference type="Proteomes" id="UP000198549"/>
    </source>
</evidence>
<protein>
    <submittedName>
        <fullName evidence="1">Uncharacterized protein</fullName>
    </submittedName>
</protein>
<dbReference type="EMBL" id="LT629709">
    <property type="protein sequence ID" value="SDO38765.1"/>
    <property type="molecule type" value="Genomic_DNA"/>
</dbReference>
<dbReference type="AlphaFoldDB" id="A0A1H0J4U2"/>
<dbReference type="RefSeq" id="WP_157720433.1">
    <property type="nucleotide sequence ID" value="NZ_LT629709.1"/>
</dbReference>
<organism evidence="1 2">
    <name type="scientific">Pseudomonas reinekei</name>
    <dbReference type="NCBI Taxonomy" id="395598"/>
    <lineage>
        <taxon>Bacteria</taxon>
        <taxon>Pseudomonadati</taxon>
        <taxon>Pseudomonadota</taxon>
        <taxon>Gammaproteobacteria</taxon>
        <taxon>Pseudomonadales</taxon>
        <taxon>Pseudomonadaceae</taxon>
        <taxon>Pseudomonas</taxon>
    </lineage>
</organism>
<reference evidence="1 2" key="1">
    <citation type="submission" date="2016-10" db="EMBL/GenBank/DDBJ databases">
        <authorList>
            <person name="de Groot N.N."/>
        </authorList>
    </citation>
    <scope>NUCLEOTIDE SEQUENCE [LARGE SCALE GENOMIC DNA]</scope>
    <source>
        <strain evidence="1 2">BS3776</strain>
    </source>
</reference>
<name>A0A1H0J4U2_PSERE</name>
<sequence length="52" mass="5813">MFGSLESRFGATYFPQDFNKTGAQHSFDLFEPASIVERPVLGWKGGFSRLQG</sequence>
<gene>
    <name evidence="1" type="ORF">SAMN04490202_0732</name>
</gene>
<accession>A0A1H0J4U2</accession>
<evidence type="ECO:0000313" key="1">
    <source>
        <dbReference type="EMBL" id="SDO38765.1"/>
    </source>
</evidence>
<dbReference type="Proteomes" id="UP000198549">
    <property type="component" value="Chromosome I"/>
</dbReference>